<gene>
    <name evidence="1" type="ORF">BJ322DRAFT_346861</name>
</gene>
<keyword evidence="2" id="KW-1185">Reference proteome</keyword>
<organism evidence="1 2">
    <name type="scientific">Thelephora terrestris</name>
    <dbReference type="NCBI Taxonomy" id="56493"/>
    <lineage>
        <taxon>Eukaryota</taxon>
        <taxon>Fungi</taxon>
        <taxon>Dikarya</taxon>
        <taxon>Basidiomycota</taxon>
        <taxon>Agaricomycotina</taxon>
        <taxon>Agaricomycetes</taxon>
        <taxon>Thelephorales</taxon>
        <taxon>Thelephoraceae</taxon>
        <taxon>Thelephora</taxon>
    </lineage>
</organism>
<reference evidence="1" key="2">
    <citation type="submission" date="2020-11" db="EMBL/GenBank/DDBJ databases">
        <authorList>
            <consortium name="DOE Joint Genome Institute"/>
            <person name="Kuo A."/>
            <person name="Miyauchi S."/>
            <person name="Kiss E."/>
            <person name="Drula E."/>
            <person name="Kohler A."/>
            <person name="Sanchez-Garcia M."/>
            <person name="Andreopoulos B."/>
            <person name="Barry K.W."/>
            <person name="Bonito G."/>
            <person name="Buee M."/>
            <person name="Carver A."/>
            <person name="Chen C."/>
            <person name="Cichocki N."/>
            <person name="Clum A."/>
            <person name="Culley D."/>
            <person name="Crous P.W."/>
            <person name="Fauchery L."/>
            <person name="Girlanda M."/>
            <person name="Hayes R."/>
            <person name="Keri Z."/>
            <person name="Labutti K."/>
            <person name="Lipzen A."/>
            <person name="Lombard V."/>
            <person name="Magnuson J."/>
            <person name="Maillard F."/>
            <person name="Morin E."/>
            <person name="Murat C."/>
            <person name="Nolan M."/>
            <person name="Ohm R."/>
            <person name="Pangilinan J."/>
            <person name="Pereira M."/>
            <person name="Perotto S."/>
            <person name="Peter M."/>
            <person name="Riley R."/>
            <person name="Sitrit Y."/>
            <person name="Stielow B."/>
            <person name="Szollosi G."/>
            <person name="Zifcakova L."/>
            <person name="Stursova M."/>
            <person name="Spatafora J.W."/>
            <person name="Tedersoo L."/>
            <person name="Vaario L.-M."/>
            <person name="Yamada A."/>
            <person name="Yan M."/>
            <person name="Wang P."/>
            <person name="Xu J."/>
            <person name="Bruns T."/>
            <person name="Baldrian P."/>
            <person name="Vilgalys R."/>
            <person name="Henrissat B."/>
            <person name="Grigoriev I.V."/>
            <person name="Hibbett D."/>
            <person name="Nagy L.G."/>
            <person name="Martin F.M."/>
        </authorList>
    </citation>
    <scope>NUCLEOTIDE SEQUENCE</scope>
    <source>
        <strain evidence="1">UH-Tt-Lm1</strain>
    </source>
</reference>
<dbReference type="EMBL" id="WIUZ02000018">
    <property type="protein sequence ID" value="KAF9779862.1"/>
    <property type="molecule type" value="Genomic_DNA"/>
</dbReference>
<evidence type="ECO:0000313" key="2">
    <source>
        <dbReference type="Proteomes" id="UP000736335"/>
    </source>
</evidence>
<name>A0A9P6H5G7_9AGAM</name>
<reference evidence="1" key="1">
    <citation type="journal article" date="2020" name="Nat. Commun.">
        <title>Large-scale genome sequencing of mycorrhizal fungi provides insights into the early evolution of symbiotic traits.</title>
        <authorList>
            <person name="Miyauchi S."/>
            <person name="Kiss E."/>
            <person name="Kuo A."/>
            <person name="Drula E."/>
            <person name="Kohler A."/>
            <person name="Sanchez-Garcia M."/>
            <person name="Morin E."/>
            <person name="Andreopoulos B."/>
            <person name="Barry K.W."/>
            <person name="Bonito G."/>
            <person name="Buee M."/>
            <person name="Carver A."/>
            <person name="Chen C."/>
            <person name="Cichocki N."/>
            <person name="Clum A."/>
            <person name="Culley D."/>
            <person name="Crous P.W."/>
            <person name="Fauchery L."/>
            <person name="Girlanda M."/>
            <person name="Hayes R.D."/>
            <person name="Keri Z."/>
            <person name="LaButti K."/>
            <person name="Lipzen A."/>
            <person name="Lombard V."/>
            <person name="Magnuson J."/>
            <person name="Maillard F."/>
            <person name="Murat C."/>
            <person name="Nolan M."/>
            <person name="Ohm R.A."/>
            <person name="Pangilinan J."/>
            <person name="Pereira M.F."/>
            <person name="Perotto S."/>
            <person name="Peter M."/>
            <person name="Pfister S."/>
            <person name="Riley R."/>
            <person name="Sitrit Y."/>
            <person name="Stielow J.B."/>
            <person name="Szollosi G."/>
            <person name="Zifcakova L."/>
            <person name="Stursova M."/>
            <person name="Spatafora J.W."/>
            <person name="Tedersoo L."/>
            <person name="Vaario L.M."/>
            <person name="Yamada A."/>
            <person name="Yan M."/>
            <person name="Wang P."/>
            <person name="Xu J."/>
            <person name="Bruns T."/>
            <person name="Baldrian P."/>
            <person name="Vilgalys R."/>
            <person name="Dunand C."/>
            <person name="Henrissat B."/>
            <person name="Grigoriev I.V."/>
            <person name="Hibbett D."/>
            <person name="Nagy L.G."/>
            <person name="Martin F.M."/>
        </authorList>
    </citation>
    <scope>NUCLEOTIDE SEQUENCE</scope>
    <source>
        <strain evidence="1">UH-Tt-Lm1</strain>
    </source>
</reference>
<comment type="caution">
    <text evidence="1">The sequence shown here is derived from an EMBL/GenBank/DDBJ whole genome shotgun (WGS) entry which is preliminary data.</text>
</comment>
<evidence type="ECO:0000313" key="1">
    <source>
        <dbReference type="EMBL" id="KAF9779862.1"/>
    </source>
</evidence>
<dbReference type="Proteomes" id="UP000736335">
    <property type="component" value="Unassembled WGS sequence"/>
</dbReference>
<dbReference type="AlphaFoldDB" id="A0A9P6H5G7"/>
<sequence length="177" mass="19422">MEMEIDFLQKNVLEKNPKLLTDYIRSMASGDSPCFPTVLSLVYDGLVGKTFPKQHTFTLGSNSFPGAQSVTTPTPLHTSSWTSAAALPFTFDLSSSFTPTVAGSSRTVVERQELKCARCRGKARLGQLYGGLHCPWCSEDGKNGEGVKGRPYMRCCGCTHLRTTRTKRCVPCDAKFL</sequence>
<proteinExistence type="predicted"/>
<protein>
    <submittedName>
        <fullName evidence="1">Uncharacterized protein</fullName>
    </submittedName>
</protein>
<accession>A0A9P6H5G7</accession>